<reference evidence="14" key="1">
    <citation type="submission" date="2011-01" db="EMBL/GenBank/DDBJ databases">
        <title>Fluorescence quantitative RT-PCR detection of key enzymes of Thalassiosira pseudonana neutral lipid synthesis in different growth periods.</title>
        <authorList>
            <person name="Wang Y."/>
            <person name="Yan X.J."/>
            <person name="Zhu P."/>
            <person name="Zhou Y.S."/>
        </authorList>
    </citation>
    <scope>NUCLEOTIDE SEQUENCE</scope>
</reference>
<dbReference type="CDD" id="cd00821">
    <property type="entry name" value="PH"/>
    <property type="match status" value="1"/>
</dbReference>
<dbReference type="InterPro" id="IPR011993">
    <property type="entry name" value="PH-like_dom_sf"/>
</dbReference>
<feature type="transmembrane region" description="Helical" evidence="12">
    <location>
        <begin position="666"/>
        <end position="686"/>
    </location>
</feature>
<evidence type="ECO:0000259" key="13">
    <source>
        <dbReference type="PROSITE" id="PS50003"/>
    </source>
</evidence>
<feature type="transmembrane region" description="Helical" evidence="12">
    <location>
        <begin position="367"/>
        <end position="389"/>
    </location>
</feature>
<evidence type="ECO:0000256" key="6">
    <source>
        <dbReference type="ARBA" id="ARBA00022692"/>
    </source>
</evidence>
<evidence type="ECO:0000256" key="2">
    <source>
        <dbReference type="ARBA" id="ARBA00005189"/>
    </source>
</evidence>
<dbReference type="HOGENOM" id="CLU_018190_0_0_1"/>
<name>E9NME7_THAPS</name>
<evidence type="ECO:0000256" key="8">
    <source>
        <dbReference type="ARBA" id="ARBA00022989"/>
    </source>
</evidence>
<dbReference type="PANTHER" id="PTHR10408:SF7">
    <property type="entry name" value="DIACYLGLYCEROL O-ACYLTRANSFERASE 1"/>
    <property type="match status" value="1"/>
</dbReference>
<protein>
    <recommendedName>
        <fullName evidence="4">diacylglycerol O-acyltransferase</fullName>
        <ecNumber evidence="4">2.3.1.20</ecNumber>
    </recommendedName>
</protein>
<comment type="similarity">
    <text evidence="3">Belongs to the membrane-bound acyltransferase family. Sterol o-acyltransferase subfamily.</text>
</comment>
<dbReference type="GO" id="GO:0005789">
    <property type="term" value="C:endoplasmic reticulum membrane"/>
    <property type="evidence" value="ECO:0007669"/>
    <property type="project" value="UniProtKB-SubCell"/>
</dbReference>
<gene>
    <name evidence="14" type="primary">DGAT</name>
</gene>
<feature type="transmembrane region" description="Helical" evidence="12">
    <location>
        <begin position="481"/>
        <end position="504"/>
    </location>
</feature>
<feature type="transmembrane region" description="Helical" evidence="12">
    <location>
        <begin position="610"/>
        <end position="629"/>
    </location>
</feature>
<proteinExistence type="evidence at transcript level"/>
<evidence type="ECO:0000256" key="10">
    <source>
        <dbReference type="ARBA" id="ARBA00023315"/>
    </source>
</evidence>
<dbReference type="SUPFAM" id="SSF50729">
    <property type="entry name" value="PH domain-like"/>
    <property type="match status" value="1"/>
</dbReference>
<feature type="region of interest" description="Disordered" evidence="11">
    <location>
        <begin position="249"/>
        <end position="278"/>
    </location>
</feature>
<keyword evidence="7" id="KW-0256">Endoplasmic reticulum</keyword>
<evidence type="ECO:0000256" key="9">
    <source>
        <dbReference type="ARBA" id="ARBA00023136"/>
    </source>
</evidence>
<feature type="transmembrane region" description="Helical" evidence="12">
    <location>
        <begin position="291"/>
        <end position="309"/>
    </location>
</feature>
<reference evidence="14" key="2">
    <citation type="submission" date="2011-07" db="EMBL/GenBank/DDBJ databases">
        <authorList>
            <person name="Jing Y."/>
            <person name="Yan X.J."/>
            <person name="Zhu P."/>
            <person name="Wang J."/>
            <person name="Zhou Y.S."/>
        </authorList>
    </citation>
    <scope>NUCLEOTIDE SEQUENCE</scope>
</reference>
<accession>E9NME7</accession>
<evidence type="ECO:0000256" key="3">
    <source>
        <dbReference type="ARBA" id="ARBA00009010"/>
    </source>
</evidence>
<evidence type="ECO:0000256" key="5">
    <source>
        <dbReference type="ARBA" id="ARBA00022679"/>
    </source>
</evidence>
<feature type="domain" description="PH" evidence="13">
    <location>
        <begin position="51"/>
        <end position="187"/>
    </location>
</feature>
<evidence type="ECO:0000313" key="14">
    <source>
        <dbReference type="EMBL" id="ADV58933.2"/>
    </source>
</evidence>
<evidence type="ECO:0000256" key="7">
    <source>
        <dbReference type="ARBA" id="ARBA00022824"/>
    </source>
</evidence>
<keyword evidence="9 12" id="KW-0472">Membrane</keyword>
<dbReference type="Gene3D" id="2.30.29.30">
    <property type="entry name" value="Pleckstrin-homology domain (PH domain)/Phosphotyrosine-binding domain (PTB)"/>
    <property type="match status" value="1"/>
</dbReference>
<dbReference type="GO" id="GO:0004144">
    <property type="term" value="F:diacylglycerol O-acyltransferase activity"/>
    <property type="evidence" value="ECO:0007669"/>
    <property type="project" value="UniProtKB-EC"/>
</dbReference>
<comment type="subcellular location">
    <subcellularLocation>
        <location evidence="1">Endoplasmic reticulum membrane</location>
        <topology evidence="1">Multi-pass membrane protein</topology>
    </subcellularLocation>
</comment>
<feature type="transmembrane region" description="Helical" evidence="12">
    <location>
        <begin position="635"/>
        <end position="654"/>
    </location>
</feature>
<evidence type="ECO:0000256" key="12">
    <source>
        <dbReference type="SAM" id="Phobius"/>
    </source>
</evidence>
<evidence type="ECO:0000256" key="4">
    <source>
        <dbReference type="ARBA" id="ARBA00013244"/>
    </source>
</evidence>
<dbReference type="AlphaFoldDB" id="E9NME7"/>
<comment type="pathway">
    <text evidence="2">Lipid metabolism.</text>
</comment>
<organism evidence="14">
    <name type="scientific">Thalassiosira pseudonana</name>
    <name type="common">Marine diatom</name>
    <name type="synonym">Cyclotella nana</name>
    <dbReference type="NCBI Taxonomy" id="35128"/>
    <lineage>
        <taxon>Eukaryota</taxon>
        <taxon>Sar</taxon>
        <taxon>Stramenopiles</taxon>
        <taxon>Ochrophyta</taxon>
        <taxon>Bacillariophyta</taxon>
        <taxon>Coscinodiscophyceae</taxon>
        <taxon>Thalassiosirophycidae</taxon>
        <taxon>Thalassiosirales</taxon>
        <taxon>Thalassiosiraceae</taxon>
        <taxon>Thalassiosira</taxon>
    </lineage>
</organism>
<keyword evidence="8 12" id="KW-1133">Transmembrane helix</keyword>
<dbReference type="InterPro" id="IPR014371">
    <property type="entry name" value="Oat_ACAT_DAG_ARE"/>
</dbReference>
<dbReference type="Pfam" id="PF00169">
    <property type="entry name" value="PH"/>
    <property type="match status" value="1"/>
</dbReference>
<dbReference type="SMART" id="SM00233">
    <property type="entry name" value="PH"/>
    <property type="match status" value="1"/>
</dbReference>
<dbReference type="InterPro" id="IPR001849">
    <property type="entry name" value="PH_domain"/>
</dbReference>
<evidence type="ECO:0000256" key="1">
    <source>
        <dbReference type="ARBA" id="ARBA00004477"/>
    </source>
</evidence>
<feature type="transmembrane region" description="Helical" evidence="12">
    <location>
        <begin position="335"/>
        <end position="355"/>
    </location>
</feature>
<keyword evidence="5 14" id="KW-0808">Transferase</keyword>
<keyword evidence="6 12" id="KW-0812">Transmembrane</keyword>
<evidence type="ECO:0000256" key="11">
    <source>
        <dbReference type="SAM" id="MobiDB-lite"/>
    </source>
</evidence>
<dbReference type="PROSITE" id="PS50003">
    <property type="entry name" value="PH_DOMAIN"/>
    <property type="match status" value="1"/>
</dbReference>
<dbReference type="InterPro" id="IPR004299">
    <property type="entry name" value="MBOAT_fam"/>
</dbReference>
<dbReference type="EC" id="2.3.1.20" evidence="4"/>
<feature type="compositionally biased region" description="Polar residues" evidence="11">
    <location>
        <begin position="40"/>
        <end position="49"/>
    </location>
</feature>
<keyword evidence="10 14" id="KW-0012">Acyltransferase</keyword>
<dbReference type="Pfam" id="PF03062">
    <property type="entry name" value="MBOAT"/>
    <property type="match status" value="1"/>
</dbReference>
<sequence>MDSTPSETEDDLRREIQRLRQQLHEASRASGNSDAALPTLGQTDSTISTAPPEKSGYLFKWQDRTIGWGGTKWALRYVRLNHGQLSYYKSHEERSPRYIMTLKNCAVRDEGSKVNKRHGSAKNGEDSDHHAVGSRFYVFSVYRRVKNWGDSDAQYDNEDDIIPLLRFSTQSLAEKILWVDLISESCAYCDSEEFALYQQQQQEIQQKQQEQQIRTEKGTLPALVFEAPRLTHKRLPSGHKLNEMGKSFRKKSVDKDAARSNKISYPPSKPMHRQSNPSYLSDGSHVQNYRGLFNLLLLILVLSNFRLLLDTVAQHGFILDKLATLQGFSQAPLDFPFVSGLLIVQAFVVGAYAIEKMLSVGLIGNQFGMLLHVINSNATLGVVVAIVWYLIDQPFVGAGLIMQATITWLKLISYAHANYDYRTSPDTQKVTVALVKDLDDGQNVSYPQNVTLKDIYYFWLAPTLTYQIAFPRSPFIRWPKVFSLTLQLFISVTLAVFLCAQVVAPNLDSLVKNLEANKGEVRTQQIFDYLLKLSITSTYIWLLGFYGFFHCFMNLAAELLRFGDRVFYRDWWNASEVSAYWRLWNMPVHYWLVRHVYFPCIRVGMSKKGATFVVFFFSAVLHEVLISVPCHMIRAWSFLAMMGQIPLIILTKIIDKRVPGSSIGNIIFWISFCLVGQPMAMLLYTIDYWEVHFNAAITESTIEVPRKSFRFDKIGRFFGAHSEL</sequence>
<dbReference type="EMBL" id="HQ676612">
    <property type="protein sequence ID" value="ADV58933.2"/>
    <property type="molecule type" value="mRNA"/>
</dbReference>
<dbReference type="PANTHER" id="PTHR10408">
    <property type="entry name" value="STEROL O-ACYLTRANSFERASE"/>
    <property type="match status" value="1"/>
</dbReference>
<feature type="transmembrane region" description="Helical" evidence="12">
    <location>
        <begin position="395"/>
        <end position="412"/>
    </location>
</feature>
<feature type="transmembrane region" description="Helical" evidence="12">
    <location>
        <begin position="539"/>
        <end position="560"/>
    </location>
</feature>
<feature type="region of interest" description="Disordered" evidence="11">
    <location>
        <begin position="21"/>
        <end position="49"/>
    </location>
</feature>